<keyword evidence="3" id="KW-0256">Endoplasmic reticulum</keyword>
<comment type="subcellular location">
    <subcellularLocation>
        <location evidence="1">Endoplasmic reticulum membrane</location>
    </subcellularLocation>
</comment>
<dbReference type="Pfam" id="PF12796">
    <property type="entry name" value="Ank_2"/>
    <property type="match status" value="1"/>
</dbReference>
<sequence>MVLDDSKYPLHKAAFFNDVGTISSLLDDGVDIQEQDPHGNTALHISTMLGHKEATLMLLMHDAPVSKKNADGWNCLIEAVSYGNRETIMLMLRKMKEQSKKEMLKRKPHLLKMLSEFGDFYLELKWDFHSWIPLLSKVLPSDLCKIYKRGTSLRLDTTLVDLNDRSFERGDISFIYNCGTDKKSSRFFVLDNYAKVFQRIKQGDVESEFEDEVDLLMSSDMVNVHMSTKPITFERTYSGWLFRHERSEKVGEYNAQFYAVRGMSLITKKRREHLSAEDIKKNKAFMKSLAAGSILEDVKPTSHRSSLDPPEKPKITWDEYINSTPKEAPHLGRPLTQKQSSKAFNAFIAMSDEFPLTIDVLLDILEVVAPFKHLSKLRDFCEVRLPPGFPVKIEIPLLPTITAKVTFQKFMFRNDLTAKMFKIPPSYREDPSRFKDI</sequence>
<dbReference type="SMART" id="SM00248">
    <property type="entry name" value="ANK"/>
    <property type="match status" value="3"/>
</dbReference>
<keyword evidence="6" id="KW-0143">Chaperone</keyword>
<keyword evidence="5" id="KW-0472">Membrane</keyword>
<protein>
    <submittedName>
        <fullName evidence="11">ANK_REP_REGION domain-containing protein</fullName>
    </submittedName>
</protein>
<evidence type="ECO:0000256" key="5">
    <source>
        <dbReference type="ARBA" id="ARBA00023136"/>
    </source>
</evidence>
<accession>A0A0N5AX81</accession>
<dbReference type="SUPFAM" id="SSF48403">
    <property type="entry name" value="Ankyrin repeat"/>
    <property type="match status" value="1"/>
</dbReference>
<name>A0A0N5AX81_9BILA</name>
<dbReference type="STRING" id="451379.A0A0N5AX81"/>
<evidence type="ECO:0000256" key="6">
    <source>
        <dbReference type="ARBA" id="ARBA00023186"/>
    </source>
</evidence>
<reference evidence="11" key="1">
    <citation type="submission" date="2017-02" db="UniProtKB">
        <authorList>
            <consortium name="WormBaseParasite"/>
        </authorList>
    </citation>
    <scope>IDENTIFICATION</scope>
</reference>
<dbReference type="InterPro" id="IPR055285">
    <property type="entry name" value="ANKRD13_C"/>
</dbReference>
<keyword evidence="2" id="KW-0677">Repeat</keyword>
<dbReference type="AlphaFoldDB" id="A0A0N5AX81"/>
<dbReference type="InterPro" id="IPR021832">
    <property type="entry name" value="ANKRD13"/>
</dbReference>
<evidence type="ECO:0000256" key="3">
    <source>
        <dbReference type="ARBA" id="ARBA00022824"/>
    </source>
</evidence>
<dbReference type="Gene3D" id="1.25.40.20">
    <property type="entry name" value="Ankyrin repeat-containing domain"/>
    <property type="match status" value="1"/>
</dbReference>
<keyword evidence="10" id="KW-1185">Reference proteome</keyword>
<feature type="domain" description="Ankyrin repeat" evidence="9">
    <location>
        <begin position="154"/>
        <end position="417"/>
    </location>
</feature>
<keyword evidence="4 8" id="KW-0040">ANK repeat</keyword>
<comment type="function">
    <text evidence="7">Acts as a molecular chaperone for G protein-coupled receptors, regulating their biogenesis and exit from the ER.</text>
</comment>
<dbReference type="InterPro" id="IPR002110">
    <property type="entry name" value="Ankyrin_rpt"/>
</dbReference>
<evidence type="ECO:0000313" key="11">
    <source>
        <dbReference type="WBParaSite" id="SMUV_0000955301-mRNA-1"/>
    </source>
</evidence>
<evidence type="ECO:0000313" key="10">
    <source>
        <dbReference type="Proteomes" id="UP000046393"/>
    </source>
</evidence>
<dbReference type="WBParaSite" id="SMUV_0000955301-mRNA-1">
    <property type="protein sequence ID" value="SMUV_0000955301-mRNA-1"/>
    <property type="gene ID" value="SMUV_0000955301"/>
</dbReference>
<dbReference type="PANTHER" id="PTHR12447:SF25">
    <property type="entry name" value="ANKYRIN REPEAT DOMAIN-CONTAINING PROTEIN 13C"/>
    <property type="match status" value="1"/>
</dbReference>
<dbReference type="InterPro" id="IPR036770">
    <property type="entry name" value="Ankyrin_rpt-contain_sf"/>
</dbReference>
<dbReference type="GO" id="GO:0005789">
    <property type="term" value="C:endoplasmic reticulum membrane"/>
    <property type="evidence" value="ECO:0007669"/>
    <property type="project" value="UniProtKB-SubCell"/>
</dbReference>
<evidence type="ECO:0000259" key="9">
    <source>
        <dbReference type="Pfam" id="PF11904"/>
    </source>
</evidence>
<proteinExistence type="predicted"/>
<dbReference type="PROSITE" id="PS50297">
    <property type="entry name" value="ANK_REP_REGION"/>
    <property type="match status" value="1"/>
</dbReference>
<dbReference type="GO" id="GO:0005102">
    <property type="term" value="F:signaling receptor binding"/>
    <property type="evidence" value="ECO:0007669"/>
    <property type="project" value="TreeGrafter"/>
</dbReference>
<dbReference type="Proteomes" id="UP000046393">
    <property type="component" value="Unplaced"/>
</dbReference>
<organism evidence="10 11">
    <name type="scientific">Syphacia muris</name>
    <dbReference type="NCBI Taxonomy" id="451379"/>
    <lineage>
        <taxon>Eukaryota</taxon>
        <taxon>Metazoa</taxon>
        <taxon>Ecdysozoa</taxon>
        <taxon>Nematoda</taxon>
        <taxon>Chromadorea</taxon>
        <taxon>Rhabditida</taxon>
        <taxon>Spirurina</taxon>
        <taxon>Oxyuridomorpha</taxon>
        <taxon>Oxyuroidea</taxon>
        <taxon>Oxyuridae</taxon>
        <taxon>Syphacia</taxon>
    </lineage>
</organism>
<feature type="repeat" description="ANK" evidence="8">
    <location>
        <begin position="5"/>
        <end position="37"/>
    </location>
</feature>
<dbReference type="GO" id="GO:0006621">
    <property type="term" value="P:protein retention in ER lumen"/>
    <property type="evidence" value="ECO:0007669"/>
    <property type="project" value="TreeGrafter"/>
</dbReference>
<dbReference type="Pfam" id="PF11904">
    <property type="entry name" value="ANKRD13_C"/>
    <property type="match status" value="1"/>
</dbReference>
<evidence type="ECO:0000256" key="7">
    <source>
        <dbReference type="ARBA" id="ARBA00037107"/>
    </source>
</evidence>
<evidence type="ECO:0000256" key="1">
    <source>
        <dbReference type="ARBA" id="ARBA00004586"/>
    </source>
</evidence>
<evidence type="ECO:0000256" key="2">
    <source>
        <dbReference type="ARBA" id="ARBA00022737"/>
    </source>
</evidence>
<feature type="repeat" description="ANK" evidence="8">
    <location>
        <begin position="38"/>
        <end position="70"/>
    </location>
</feature>
<evidence type="ECO:0000256" key="8">
    <source>
        <dbReference type="PROSITE-ProRule" id="PRU00023"/>
    </source>
</evidence>
<dbReference type="PANTHER" id="PTHR12447">
    <property type="entry name" value="ANKYRIN REPEAT DOMAIN-CONTAINING PROTEIN 13"/>
    <property type="match status" value="1"/>
</dbReference>
<evidence type="ECO:0000256" key="4">
    <source>
        <dbReference type="ARBA" id="ARBA00023043"/>
    </source>
</evidence>
<dbReference type="PROSITE" id="PS50088">
    <property type="entry name" value="ANK_REPEAT"/>
    <property type="match status" value="2"/>
</dbReference>